<sequence length="400" mass="41667">MAASLRLVVTITAILLSNIVSAVRVTSGSPCAGVCLNPSDPASAATRGSDMACEDVHFRSRTAGQALARCLTCLETSGYAQGDDSDQKAFLYNLRYTLSYCVFGLPNATAQVASNPCITSEACGRLSRALGSGITAPVKENDYAYCDVDSGVVRGPYLESCRQCLRAGGNRNYLSNFLIALDAGCRQMPSGGLVIGLSSSVFANSTVEITQPTAPAPAGQRPSSDGPPLSVGAIIGIVFGSLAFVLLLAACVLVFLRKCKSCAAKRSGLSVRLRRILLGPDRRGDGTVAVQSTERAGQVCHERCIVDEKSPYLGHDDGCPFATPQSVAAYWPPPPTPTSNQRGEGVKPAAIVTTVPAYAAPLVPVTTPAPCNSPDGNTPPLSTISTTSHAPLLKSPRHQP</sequence>
<evidence type="ECO:0000313" key="4">
    <source>
        <dbReference type="EMBL" id="KYK58719.1"/>
    </source>
</evidence>
<feature type="signal peptide" evidence="3">
    <location>
        <begin position="1"/>
        <end position="22"/>
    </location>
</feature>
<dbReference type="AlphaFoldDB" id="A0A151GNN5"/>
<feature type="region of interest" description="Disordered" evidence="1">
    <location>
        <begin position="366"/>
        <end position="400"/>
    </location>
</feature>
<proteinExistence type="predicted"/>
<organism evidence="4 5">
    <name type="scientific">Drechmeria coniospora</name>
    <name type="common">Nematophagous fungus</name>
    <name type="synonym">Meria coniospora</name>
    <dbReference type="NCBI Taxonomy" id="98403"/>
    <lineage>
        <taxon>Eukaryota</taxon>
        <taxon>Fungi</taxon>
        <taxon>Dikarya</taxon>
        <taxon>Ascomycota</taxon>
        <taxon>Pezizomycotina</taxon>
        <taxon>Sordariomycetes</taxon>
        <taxon>Hypocreomycetidae</taxon>
        <taxon>Hypocreales</taxon>
        <taxon>Ophiocordycipitaceae</taxon>
        <taxon>Drechmeria</taxon>
    </lineage>
</organism>
<feature type="chain" id="PRO_5007580780" description="LPXTG-domain-containing protein" evidence="3">
    <location>
        <begin position="23"/>
        <end position="400"/>
    </location>
</feature>
<evidence type="ECO:0000256" key="2">
    <source>
        <dbReference type="SAM" id="Phobius"/>
    </source>
</evidence>
<keyword evidence="2" id="KW-0472">Membrane</keyword>
<keyword evidence="2" id="KW-1133">Transmembrane helix</keyword>
<dbReference type="STRING" id="98403.A0A151GNN5"/>
<feature type="transmembrane region" description="Helical" evidence="2">
    <location>
        <begin position="231"/>
        <end position="256"/>
    </location>
</feature>
<evidence type="ECO:0000313" key="5">
    <source>
        <dbReference type="Proteomes" id="UP000076580"/>
    </source>
</evidence>
<dbReference type="RefSeq" id="XP_040658071.1">
    <property type="nucleotide sequence ID" value="XM_040803038.1"/>
</dbReference>
<evidence type="ECO:0000256" key="3">
    <source>
        <dbReference type="SAM" id="SignalP"/>
    </source>
</evidence>
<keyword evidence="2" id="KW-0812">Transmembrane</keyword>
<evidence type="ECO:0008006" key="6">
    <source>
        <dbReference type="Google" id="ProtNLM"/>
    </source>
</evidence>
<protein>
    <recommendedName>
        <fullName evidence="6">LPXTG-domain-containing protein</fullName>
    </recommendedName>
</protein>
<dbReference type="InParanoid" id="A0A151GNN5"/>
<gene>
    <name evidence="4" type="ORF">DCS_05736</name>
</gene>
<keyword evidence="3" id="KW-0732">Signal</keyword>
<dbReference type="Proteomes" id="UP000076580">
    <property type="component" value="Chromosome 02"/>
</dbReference>
<accession>A0A151GNN5</accession>
<dbReference type="EMBL" id="LAYC01000002">
    <property type="protein sequence ID" value="KYK58719.1"/>
    <property type="molecule type" value="Genomic_DNA"/>
</dbReference>
<dbReference type="GeneID" id="63718379"/>
<name>A0A151GNN5_DRECN</name>
<dbReference type="CDD" id="cd12087">
    <property type="entry name" value="TM_EGFR-like"/>
    <property type="match status" value="1"/>
</dbReference>
<evidence type="ECO:0000256" key="1">
    <source>
        <dbReference type="SAM" id="MobiDB-lite"/>
    </source>
</evidence>
<reference evidence="4 5" key="1">
    <citation type="journal article" date="2016" name="Sci. Rep.">
        <title>Insights into Adaptations to a Near-Obligate Nematode Endoparasitic Lifestyle from the Finished Genome of Drechmeria coniospora.</title>
        <authorList>
            <person name="Zhang L."/>
            <person name="Zhou Z."/>
            <person name="Guo Q."/>
            <person name="Fokkens L."/>
            <person name="Miskei M."/>
            <person name="Pocsi I."/>
            <person name="Zhang W."/>
            <person name="Chen M."/>
            <person name="Wang L."/>
            <person name="Sun Y."/>
            <person name="Donzelli B.G."/>
            <person name="Gibson D.M."/>
            <person name="Nelson D.R."/>
            <person name="Luo J.G."/>
            <person name="Rep M."/>
            <person name="Liu H."/>
            <person name="Yang S."/>
            <person name="Wang J."/>
            <person name="Krasnoff S.B."/>
            <person name="Xu Y."/>
            <person name="Molnar I."/>
            <person name="Lin M."/>
        </authorList>
    </citation>
    <scope>NUCLEOTIDE SEQUENCE [LARGE SCALE GENOMIC DNA]</scope>
    <source>
        <strain evidence="4 5">ARSEF 6962</strain>
    </source>
</reference>
<comment type="caution">
    <text evidence="4">The sequence shown here is derived from an EMBL/GenBank/DDBJ whole genome shotgun (WGS) entry which is preliminary data.</text>
</comment>
<feature type="compositionally biased region" description="Polar residues" evidence="1">
    <location>
        <begin position="374"/>
        <end position="389"/>
    </location>
</feature>
<keyword evidence="5" id="KW-1185">Reference proteome</keyword>